<evidence type="ECO:0000313" key="1">
    <source>
        <dbReference type="Proteomes" id="UP000095283"/>
    </source>
</evidence>
<evidence type="ECO:0000313" key="2">
    <source>
        <dbReference type="WBParaSite" id="Hba_03104"/>
    </source>
</evidence>
<sequence>MLSAKLFLFQSFNLSTLDDIGNLLQFGFRLDNGLLRVYLSSLGFRPAIYICFFCSVLRGLELPFCAFFQGALDQTPVSFMVISRKTRWLVY</sequence>
<proteinExistence type="predicted"/>
<protein>
    <submittedName>
        <fullName evidence="2">Ovule protein</fullName>
    </submittedName>
</protein>
<organism evidence="1 2">
    <name type="scientific">Heterorhabditis bacteriophora</name>
    <name type="common">Entomopathogenic nematode worm</name>
    <dbReference type="NCBI Taxonomy" id="37862"/>
    <lineage>
        <taxon>Eukaryota</taxon>
        <taxon>Metazoa</taxon>
        <taxon>Ecdysozoa</taxon>
        <taxon>Nematoda</taxon>
        <taxon>Chromadorea</taxon>
        <taxon>Rhabditida</taxon>
        <taxon>Rhabditina</taxon>
        <taxon>Rhabditomorpha</taxon>
        <taxon>Strongyloidea</taxon>
        <taxon>Heterorhabditidae</taxon>
        <taxon>Heterorhabditis</taxon>
    </lineage>
</organism>
<dbReference type="Proteomes" id="UP000095283">
    <property type="component" value="Unplaced"/>
</dbReference>
<dbReference type="AlphaFoldDB" id="A0A1I7WDU3"/>
<accession>A0A1I7WDU3</accession>
<dbReference type="WBParaSite" id="Hba_03104">
    <property type="protein sequence ID" value="Hba_03104"/>
    <property type="gene ID" value="Hba_03104"/>
</dbReference>
<reference evidence="2" key="1">
    <citation type="submission" date="2016-11" db="UniProtKB">
        <authorList>
            <consortium name="WormBaseParasite"/>
        </authorList>
    </citation>
    <scope>IDENTIFICATION</scope>
</reference>
<keyword evidence="1" id="KW-1185">Reference proteome</keyword>
<name>A0A1I7WDU3_HETBA</name>